<reference evidence="2 3" key="1">
    <citation type="submission" date="2023-04" db="EMBL/GenBank/DDBJ databases">
        <title>Forest soil microbial communities from Buena Vista Peninsula, Colon Province, Panama.</title>
        <authorList>
            <person name="Bouskill N."/>
        </authorList>
    </citation>
    <scope>NUCLEOTIDE SEQUENCE [LARGE SCALE GENOMIC DNA]</scope>
    <source>
        <strain evidence="2 3">AC80</strain>
    </source>
</reference>
<dbReference type="PANTHER" id="PTHR43784">
    <property type="entry name" value="GDSL-LIKE LIPASE/ACYLHYDROLASE, PUTATIVE (AFU_ORTHOLOGUE AFUA_2G00820)-RELATED"/>
    <property type="match status" value="1"/>
</dbReference>
<dbReference type="PANTHER" id="PTHR43784:SF2">
    <property type="entry name" value="GDSL-LIKE LIPASE_ACYLHYDROLASE, PUTATIVE (AFU_ORTHOLOGUE AFUA_2G00820)-RELATED"/>
    <property type="match status" value="1"/>
</dbReference>
<protein>
    <submittedName>
        <fullName evidence="2">Lysophospholipase L1-like esterase</fullName>
    </submittedName>
</protein>
<dbReference type="EMBL" id="JARXVE010000001">
    <property type="protein sequence ID" value="MDH6194351.1"/>
    <property type="molecule type" value="Genomic_DNA"/>
</dbReference>
<evidence type="ECO:0000313" key="3">
    <source>
        <dbReference type="Proteomes" id="UP001160130"/>
    </source>
</evidence>
<dbReference type="InterPro" id="IPR053140">
    <property type="entry name" value="GDSL_Rv0518-like"/>
</dbReference>
<dbReference type="SUPFAM" id="SSF52266">
    <property type="entry name" value="SGNH hydrolase"/>
    <property type="match status" value="1"/>
</dbReference>
<dbReference type="InterPro" id="IPR036514">
    <property type="entry name" value="SGNH_hydro_sf"/>
</dbReference>
<evidence type="ECO:0000313" key="2">
    <source>
        <dbReference type="EMBL" id="MDH6194351.1"/>
    </source>
</evidence>
<feature type="domain" description="SGNH hydrolase-type esterase" evidence="1">
    <location>
        <begin position="33"/>
        <end position="205"/>
    </location>
</feature>
<dbReference type="InterPro" id="IPR013830">
    <property type="entry name" value="SGNH_hydro"/>
</dbReference>
<keyword evidence="3" id="KW-1185">Reference proteome</keyword>
<evidence type="ECO:0000259" key="1">
    <source>
        <dbReference type="Pfam" id="PF13472"/>
    </source>
</evidence>
<dbReference type="CDD" id="cd01832">
    <property type="entry name" value="SGNH_hydrolase_like_1"/>
    <property type="match status" value="1"/>
</dbReference>
<organism evidence="2 3">
    <name type="scientific">Mycolicibacterium frederiksbergense</name>
    <dbReference type="NCBI Taxonomy" id="117567"/>
    <lineage>
        <taxon>Bacteria</taxon>
        <taxon>Bacillati</taxon>
        <taxon>Actinomycetota</taxon>
        <taxon>Actinomycetes</taxon>
        <taxon>Mycobacteriales</taxon>
        <taxon>Mycobacteriaceae</taxon>
        <taxon>Mycolicibacterium</taxon>
    </lineage>
</organism>
<dbReference type="Pfam" id="PF13472">
    <property type="entry name" value="Lipase_GDSL_2"/>
    <property type="match status" value="1"/>
</dbReference>
<sequence length="280" mass="30328">MGAPPGVATVAGRSPGPMPARVARVRRFTRYVALGDSQTEGLWDGDDTVGLTGFADRLAVRLNDLYPGLGYANLAIRGHRIDDVLGDQLPTALSMQPDLVTVCIGMNDVTRPGRSFHRALRDLDSVYRTLAASGATVVTTTFPDITQILPVGRLLGKRVVQINDAINEACDRFGFRLVDLYSAPSMCDPETWSPDRVHGSAKGHGLFAAAAAEALGLPESNHDWALVSGQAPTQSFRSRAYSQVLWTQNMLMPWLWRHLRGQSGGAGRSSRRPALMYLSA</sequence>
<dbReference type="Proteomes" id="UP001160130">
    <property type="component" value="Unassembled WGS sequence"/>
</dbReference>
<accession>A0ABT6KUF1</accession>
<gene>
    <name evidence="2" type="ORF">M2272_000972</name>
</gene>
<name>A0ABT6KUF1_9MYCO</name>
<comment type="caution">
    <text evidence="2">The sequence shown here is derived from an EMBL/GenBank/DDBJ whole genome shotgun (WGS) entry which is preliminary data.</text>
</comment>
<proteinExistence type="predicted"/>
<dbReference type="Gene3D" id="3.40.50.1110">
    <property type="entry name" value="SGNH hydrolase"/>
    <property type="match status" value="1"/>
</dbReference>